<dbReference type="InterPro" id="IPR038791">
    <property type="entry name" value="Cfap97/Hemingway"/>
</dbReference>
<proteinExistence type="inferred from homology"/>
<feature type="compositionally biased region" description="Basic and acidic residues" evidence="2">
    <location>
        <begin position="484"/>
        <end position="520"/>
    </location>
</feature>
<comment type="similarity">
    <text evidence="1">Belongs to the CFAP97 family.</text>
</comment>
<dbReference type="Pfam" id="PF13879">
    <property type="entry name" value="Hmw_CFAP97"/>
    <property type="match status" value="1"/>
</dbReference>
<feature type="region of interest" description="Disordered" evidence="2">
    <location>
        <begin position="289"/>
        <end position="397"/>
    </location>
</feature>
<dbReference type="InParanoid" id="A0A0G4FD60"/>
<feature type="region of interest" description="Disordered" evidence="2">
    <location>
        <begin position="88"/>
        <end position="142"/>
    </location>
</feature>
<dbReference type="Proteomes" id="UP000041254">
    <property type="component" value="Unassembled WGS sequence"/>
</dbReference>
<feature type="compositionally biased region" description="Pro residues" evidence="2">
    <location>
        <begin position="128"/>
        <end position="139"/>
    </location>
</feature>
<name>A0A0G4FD60_VITBC</name>
<evidence type="ECO:0000256" key="1">
    <source>
        <dbReference type="ARBA" id="ARBA00008315"/>
    </source>
</evidence>
<organism evidence="3 4">
    <name type="scientific">Vitrella brassicaformis (strain CCMP3155)</name>
    <dbReference type="NCBI Taxonomy" id="1169540"/>
    <lineage>
        <taxon>Eukaryota</taxon>
        <taxon>Sar</taxon>
        <taxon>Alveolata</taxon>
        <taxon>Colpodellida</taxon>
        <taxon>Vitrellaceae</taxon>
        <taxon>Vitrella</taxon>
    </lineage>
</organism>
<sequence>MNASLIANMDPDVSVCSRIDWTRRYYKHREALGAIRPSVDNTCPKTLEIGLHEVAGRARAFREHCRQAEINKENRKLVERLFEISRQSHSKQMTLRKGRASPTTDSTAGSPPPASDTNPPEGQREGDSPPPPSLPPPVSPMTASKLESLRTLHEGYRRKKQAAINAENEALVRRIVGSKPTFDIRGLEKDYQMSRKYRDMLMKMHGKQRLGKLPPLVQSRRSHALGRPQPASADEAMTRGMAEDAGEEEVEEARRRSSSVSETAKDGTLLPTVRHQPRASVFYYAGVHAPPQPGSLLDTAKGGTRGAPAAKQKMTAQKPKAAAGRGKAPPPPSGSSLKATQKEGLRATARTPQKAEKLNWTQKDEETQKRGWVAGGGPARKAPPAPPQEPPDESLDAKAKVVHRGDPHATPVAVGEGASESDLQEAVDEANRMPKKKTEEVLLAAVKDEEAAKVSEEQIDDTKVADVLEAEINEEEPPEVTEVTEVKEEVTEVKEEMTEVKEEVKEEVREEVIDVTKEEETAVTDEASNEETPEAEEQVPEETKEEESKEKQGQQQQLEQQQEVEDPYAADKFEEA</sequence>
<evidence type="ECO:0000256" key="2">
    <source>
        <dbReference type="SAM" id="MobiDB-lite"/>
    </source>
</evidence>
<protein>
    <submittedName>
        <fullName evidence="3">Uncharacterized protein</fullName>
    </submittedName>
</protein>
<dbReference type="PANTHER" id="PTHR23035">
    <property type="entry name" value="CILIA- AND FLAGELLA-ASSOCIATED PROTEIN 97-RELATED"/>
    <property type="match status" value="1"/>
</dbReference>
<dbReference type="PANTHER" id="PTHR23035:SF2">
    <property type="entry name" value="KIAA1430 HOMOLOGUE"/>
    <property type="match status" value="1"/>
</dbReference>
<dbReference type="VEuPathDB" id="CryptoDB:Vbra_9052"/>
<feature type="region of interest" description="Disordered" evidence="2">
    <location>
        <begin position="471"/>
        <end position="576"/>
    </location>
</feature>
<feature type="compositionally biased region" description="Basic and acidic residues" evidence="2">
    <location>
        <begin position="353"/>
        <end position="369"/>
    </location>
</feature>
<evidence type="ECO:0000313" key="3">
    <source>
        <dbReference type="EMBL" id="CEM11168.1"/>
    </source>
</evidence>
<feature type="compositionally biased region" description="Acidic residues" evidence="2">
    <location>
        <begin position="521"/>
        <end position="545"/>
    </location>
</feature>
<evidence type="ECO:0000313" key="4">
    <source>
        <dbReference type="Proteomes" id="UP000041254"/>
    </source>
</evidence>
<accession>A0A0G4FD60</accession>
<feature type="compositionally biased region" description="Low complexity" evidence="2">
    <location>
        <begin position="318"/>
        <end position="327"/>
    </location>
</feature>
<keyword evidence="4" id="KW-1185">Reference proteome</keyword>
<dbReference type="OMA" id="YSEGWDE"/>
<dbReference type="EMBL" id="CDMY01000410">
    <property type="protein sequence ID" value="CEM11168.1"/>
    <property type="molecule type" value="Genomic_DNA"/>
</dbReference>
<feature type="region of interest" description="Disordered" evidence="2">
    <location>
        <begin position="222"/>
        <end position="275"/>
    </location>
</feature>
<reference evidence="3 4" key="1">
    <citation type="submission" date="2014-11" db="EMBL/GenBank/DDBJ databases">
        <authorList>
            <person name="Zhu J."/>
            <person name="Qi W."/>
            <person name="Song R."/>
        </authorList>
    </citation>
    <scope>NUCLEOTIDE SEQUENCE [LARGE SCALE GENOMIC DNA]</scope>
</reference>
<dbReference type="InterPro" id="IPR029488">
    <property type="entry name" value="Hmw/CFAP97"/>
</dbReference>
<feature type="compositionally biased region" description="Polar residues" evidence="2">
    <location>
        <begin position="101"/>
        <end position="120"/>
    </location>
</feature>
<dbReference type="AlphaFoldDB" id="A0A0G4FD60"/>
<gene>
    <name evidence="3" type="ORF">Vbra_9052</name>
</gene>